<dbReference type="EMBL" id="AZMM01005128">
    <property type="protein sequence ID" value="ETJ40946.1"/>
    <property type="molecule type" value="Genomic_DNA"/>
</dbReference>
<reference evidence="2" key="1">
    <citation type="submission" date="2013-12" db="EMBL/GenBank/DDBJ databases">
        <title>A Varibaculum cambriense genome reconstructed from a premature infant gut community with otherwise low bacterial novelty that shifts toward anaerobic metabolism during the third week of life.</title>
        <authorList>
            <person name="Brown C.T."/>
            <person name="Sharon I."/>
            <person name="Thomas B.C."/>
            <person name="Castelle C.J."/>
            <person name="Morowitz M.J."/>
            <person name="Banfield J.F."/>
        </authorList>
    </citation>
    <scope>NUCLEOTIDE SEQUENCE</scope>
</reference>
<feature type="domain" description="Pili assembly chaperone C-terminal" evidence="1">
    <location>
        <begin position="7"/>
        <end position="42"/>
    </location>
</feature>
<evidence type="ECO:0000313" key="2">
    <source>
        <dbReference type="EMBL" id="ETJ40946.1"/>
    </source>
</evidence>
<dbReference type="Gene3D" id="2.60.40.10">
    <property type="entry name" value="Immunoglobulins"/>
    <property type="match status" value="1"/>
</dbReference>
<evidence type="ECO:0000259" key="1">
    <source>
        <dbReference type="Pfam" id="PF02753"/>
    </source>
</evidence>
<proteinExistence type="predicted"/>
<dbReference type="SUPFAM" id="SSF49584">
    <property type="entry name" value="Periplasmic chaperone C-domain"/>
    <property type="match status" value="1"/>
</dbReference>
<dbReference type="InterPro" id="IPR036316">
    <property type="entry name" value="Pili_assmbl_chap_C_dom_sf"/>
</dbReference>
<accession>W1YF01</accession>
<organism evidence="2">
    <name type="scientific">human gut metagenome</name>
    <dbReference type="NCBI Taxonomy" id="408170"/>
    <lineage>
        <taxon>unclassified sequences</taxon>
        <taxon>metagenomes</taxon>
        <taxon>organismal metagenomes</taxon>
    </lineage>
</organism>
<protein>
    <submittedName>
        <fullName evidence="2">Chaperone</fullName>
    </submittedName>
</protein>
<name>W1YF01_9ZZZZ</name>
<dbReference type="InterPro" id="IPR013783">
    <property type="entry name" value="Ig-like_fold"/>
</dbReference>
<comment type="caution">
    <text evidence="2">The sequence shown here is derived from an EMBL/GenBank/DDBJ whole genome shotgun (WGS) entry which is preliminary data.</text>
</comment>
<gene>
    <name evidence="2" type="ORF">Q604_UNBC05128G0001</name>
</gene>
<dbReference type="Pfam" id="PF02753">
    <property type="entry name" value="PapD_C"/>
    <property type="match status" value="1"/>
</dbReference>
<dbReference type="AlphaFoldDB" id="W1YF01"/>
<dbReference type="InterPro" id="IPR016148">
    <property type="entry name" value="Pili_assmbl_chaperone_C"/>
</dbReference>
<sequence length="49" mass="5448">INEKSITSIKDFMVSPFSTLIIPEKNAKTISYSTINDYGGKTPTQNIKL</sequence>
<feature type="non-terminal residue" evidence="2">
    <location>
        <position position="1"/>
    </location>
</feature>